<accession>A0ABS4GYH6</accession>
<reference evidence="1 2" key="1">
    <citation type="submission" date="2021-03" db="EMBL/GenBank/DDBJ databases">
        <title>Genomic Encyclopedia of Type Strains, Phase IV (KMG-IV): sequencing the most valuable type-strain genomes for metagenomic binning, comparative biology and taxonomic classification.</title>
        <authorList>
            <person name="Goeker M."/>
        </authorList>
    </citation>
    <scope>NUCLEOTIDE SEQUENCE [LARGE SCALE GENOMIC DNA]</scope>
    <source>
        <strain evidence="1 2">DSM 23491</strain>
    </source>
</reference>
<comment type="caution">
    <text evidence="1">The sequence shown here is derived from an EMBL/GenBank/DDBJ whole genome shotgun (WGS) entry which is preliminary data.</text>
</comment>
<evidence type="ECO:0000313" key="2">
    <source>
        <dbReference type="Proteomes" id="UP001519273"/>
    </source>
</evidence>
<proteinExistence type="predicted"/>
<organism evidence="1 2">
    <name type="scientific">Paenibacillus sediminis</name>
    <dbReference type="NCBI Taxonomy" id="664909"/>
    <lineage>
        <taxon>Bacteria</taxon>
        <taxon>Bacillati</taxon>
        <taxon>Bacillota</taxon>
        <taxon>Bacilli</taxon>
        <taxon>Bacillales</taxon>
        <taxon>Paenibacillaceae</taxon>
        <taxon>Paenibacillus</taxon>
    </lineage>
</organism>
<gene>
    <name evidence="1" type="ORF">J2Z20_000188</name>
</gene>
<dbReference type="RefSeq" id="WP_141334514.1">
    <property type="nucleotide sequence ID" value="NZ_CBCRVE010000001.1"/>
</dbReference>
<keyword evidence="2" id="KW-1185">Reference proteome</keyword>
<dbReference type="Proteomes" id="UP001519273">
    <property type="component" value="Unassembled WGS sequence"/>
</dbReference>
<dbReference type="EMBL" id="JAGGKP010000001">
    <property type="protein sequence ID" value="MBP1935327.1"/>
    <property type="molecule type" value="Genomic_DNA"/>
</dbReference>
<evidence type="ECO:0000313" key="1">
    <source>
        <dbReference type="EMBL" id="MBP1935327.1"/>
    </source>
</evidence>
<name>A0ABS4GYH6_9BACL</name>
<protein>
    <submittedName>
        <fullName evidence="1">Uncharacterized protein</fullName>
    </submittedName>
</protein>
<sequence length="270" mass="29672">MEFQLAAVHKEISKVLKDRFKAELAFIQLKPGNPGALTEAHKLLSKFQDKELKAAFLPLIEEELDKRNSQCKKTLSVFLQAAKDAGFGLREMAGGWRVGPLYLELDTTDAKVRFSYNRTPIGGVVQADSEAVVMDGFQAALTQLQQEALPEEQLGELFTKAYQMALAYTGKAPGERVYVRTVAKLFGFLAADLTHNGAKGKGSAEYPLWAFQYNLDTYRKIASSLPNHQRLGLLTGSQTETSKEGLTINGLDPNVDYNMICHVAAALAAN</sequence>